<dbReference type="EMBL" id="LAZR01058232">
    <property type="protein sequence ID" value="KKK70348.1"/>
    <property type="molecule type" value="Genomic_DNA"/>
</dbReference>
<dbReference type="AlphaFoldDB" id="A0A0F8XN18"/>
<evidence type="ECO:0000313" key="2">
    <source>
        <dbReference type="EMBL" id="KKK70348.1"/>
    </source>
</evidence>
<reference evidence="2" key="1">
    <citation type="journal article" date="2015" name="Nature">
        <title>Complex archaea that bridge the gap between prokaryotes and eukaryotes.</title>
        <authorList>
            <person name="Spang A."/>
            <person name="Saw J.H."/>
            <person name="Jorgensen S.L."/>
            <person name="Zaremba-Niedzwiedzka K."/>
            <person name="Martijn J."/>
            <person name="Lind A.E."/>
            <person name="van Eijk R."/>
            <person name="Schleper C."/>
            <person name="Guy L."/>
            <person name="Ettema T.J."/>
        </authorList>
    </citation>
    <scope>NUCLEOTIDE SEQUENCE</scope>
</reference>
<accession>A0A0F8XN18</accession>
<sequence length="198" mass="21118">GGVWTPSAAPVRWRPLLAAALPLPSRSGHAVRVEPLYFSVSGSAPRPAHPLPPLSAHWFEFCHTRHVSPAVLQSGKITSPLTPPGPPRRAHRPLSYGQERSSTLGSRPPSLHPSRVDYPATPARRLCSIVPPYGLLARLPPRTPISPLCGPVSPQGRWRSLRASLMLDGALGRGRCGAVAVSLTRLQLSSLPPPQGPS</sequence>
<proteinExistence type="predicted"/>
<organism evidence="2">
    <name type="scientific">marine sediment metagenome</name>
    <dbReference type="NCBI Taxonomy" id="412755"/>
    <lineage>
        <taxon>unclassified sequences</taxon>
        <taxon>metagenomes</taxon>
        <taxon>ecological metagenomes</taxon>
    </lineage>
</organism>
<gene>
    <name evidence="2" type="ORF">LCGC14_2924890</name>
</gene>
<feature type="region of interest" description="Disordered" evidence="1">
    <location>
        <begin position="73"/>
        <end position="117"/>
    </location>
</feature>
<protein>
    <submittedName>
        <fullName evidence="2">Uncharacterized protein</fullName>
    </submittedName>
</protein>
<feature type="non-terminal residue" evidence="2">
    <location>
        <position position="1"/>
    </location>
</feature>
<evidence type="ECO:0000256" key="1">
    <source>
        <dbReference type="SAM" id="MobiDB-lite"/>
    </source>
</evidence>
<comment type="caution">
    <text evidence="2">The sequence shown here is derived from an EMBL/GenBank/DDBJ whole genome shotgun (WGS) entry which is preliminary data.</text>
</comment>
<name>A0A0F8XN18_9ZZZZ</name>